<dbReference type="GO" id="GO:0016829">
    <property type="term" value="F:lyase activity"/>
    <property type="evidence" value="ECO:0007669"/>
    <property type="project" value="UniProtKB-KW"/>
</dbReference>
<accession>A0A3A6QFW4</accession>
<comment type="function">
    <text evidence="6">Possible subunit of a heme lyase.</text>
</comment>
<evidence type="ECO:0000256" key="1">
    <source>
        <dbReference type="ARBA" id="ARBA00010342"/>
    </source>
</evidence>
<reference evidence="8 9" key="1">
    <citation type="submission" date="2018-08" db="EMBL/GenBank/DDBJ databases">
        <title>Vibrio isolated from the Eastern China Marginal Seas.</title>
        <authorList>
            <person name="Li Y."/>
        </authorList>
    </citation>
    <scope>NUCLEOTIDE SEQUENCE [LARGE SCALE GENOMIC DNA]</scope>
    <source>
        <strain evidence="8 9">BEI233</strain>
    </source>
</reference>
<dbReference type="EMBL" id="QVMU01000022">
    <property type="protein sequence ID" value="RJX67544.1"/>
    <property type="molecule type" value="Genomic_DNA"/>
</dbReference>
<feature type="transmembrane region" description="Helical" evidence="6">
    <location>
        <begin position="101"/>
        <end position="119"/>
    </location>
</feature>
<sequence length="128" mass="14575">MAATTDIFPSSDQSITEQVELFQFDSDELRQRSYTLAKALRCPQCQNQNLVESNSPIALDLRLIVFNMINSGSSDQEVIEYMTSRYGEFVLYNPAFRIGNGLLWGGPIVLLVLFLFFSWRSIRSPHST</sequence>
<feature type="domain" description="CcmH/CycL/Ccl2/NrfF N-terminal" evidence="7">
    <location>
        <begin position="17"/>
        <end position="124"/>
    </location>
</feature>
<dbReference type="Gene3D" id="1.10.8.640">
    <property type="entry name" value="Cytochrome C biogenesis protein"/>
    <property type="match status" value="1"/>
</dbReference>
<dbReference type="FunFam" id="1.10.8.640:FF:000001">
    <property type="entry name" value="Cytochrome c-type biogenesis protein"/>
    <property type="match status" value="1"/>
</dbReference>
<dbReference type="OrthoDB" id="9804975at2"/>
<gene>
    <name evidence="8" type="ORF">DZ860_18095</name>
</gene>
<dbReference type="AlphaFoldDB" id="A0A3A6QFW4"/>
<dbReference type="GO" id="GO:0017004">
    <property type="term" value="P:cytochrome complex assembly"/>
    <property type="evidence" value="ECO:0007669"/>
    <property type="project" value="UniProtKB-ARBA"/>
</dbReference>
<keyword evidence="6" id="KW-1133">Transmembrane helix</keyword>
<dbReference type="CDD" id="cd16378">
    <property type="entry name" value="CcmH_N"/>
    <property type="match status" value="1"/>
</dbReference>
<dbReference type="Proteomes" id="UP000273252">
    <property type="component" value="Unassembled WGS sequence"/>
</dbReference>
<keyword evidence="2 6" id="KW-0349">Heme</keyword>
<dbReference type="GO" id="GO:0046872">
    <property type="term" value="F:metal ion binding"/>
    <property type="evidence" value="ECO:0007669"/>
    <property type="project" value="UniProtKB-KW"/>
</dbReference>
<dbReference type="PANTHER" id="PTHR47870">
    <property type="entry name" value="CYTOCHROME C-TYPE BIOGENESIS PROTEIN CCMH"/>
    <property type="match status" value="1"/>
</dbReference>
<keyword evidence="8" id="KW-0456">Lyase</keyword>
<keyword evidence="4 6" id="KW-0732">Signal</keyword>
<dbReference type="Pfam" id="PF03918">
    <property type="entry name" value="CcmH"/>
    <property type="match status" value="1"/>
</dbReference>
<dbReference type="InterPro" id="IPR005616">
    <property type="entry name" value="CcmH/CycL/Ccl2/NrfF_N"/>
</dbReference>
<dbReference type="InterPro" id="IPR038297">
    <property type="entry name" value="CcmH/CycL/NrfF/Ccl2_sf"/>
</dbReference>
<dbReference type="PANTHER" id="PTHR47870:SF2">
    <property type="entry name" value="FORMATE-DEPENDENT NITRITE REDUCTASE COMPLEX SUBUNIT NRFF"/>
    <property type="match status" value="1"/>
</dbReference>
<name>A0A3A6QFW4_9VIBR</name>
<evidence type="ECO:0000313" key="9">
    <source>
        <dbReference type="Proteomes" id="UP000273252"/>
    </source>
</evidence>
<evidence type="ECO:0000256" key="4">
    <source>
        <dbReference type="ARBA" id="ARBA00022729"/>
    </source>
</evidence>
<comment type="caution">
    <text evidence="8">The sequence shown here is derived from an EMBL/GenBank/DDBJ whole genome shotgun (WGS) entry which is preliminary data.</text>
</comment>
<comment type="similarity">
    <text evidence="1 6">Belongs to the CcmH/CycL/Ccl2/NrfF family.</text>
</comment>
<protein>
    <recommendedName>
        <fullName evidence="6">Cytochrome c-type biogenesis protein</fullName>
    </recommendedName>
</protein>
<evidence type="ECO:0000256" key="2">
    <source>
        <dbReference type="ARBA" id="ARBA00022617"/>
    </source>
</evidence>
<evidence type="ECO:0000256" key="3">
    <source>
        <dbReference type="ARBA" id="ARBA00022723"/>
    </source>
</evidence>
<keyword evidence="5 6" id="KW-0408">Iron</keyword>
<keyword evidence="3 6" id="KW-0479">Metal-binding</keyword>
<evidence type="ECO:0000256" key="5">
    <source>
        <dbReference type="ARBA" id="ARBA00023004"/>
    </source>
</evidence>
<evidence type="ECO:0000256" key="6">
    <source>
        <dbReference type="RuleBase" id="RU364112"/>
    </source>
</evidence>
<keyword evidence="9" id="KW-1185">Reference proteome</keyword>
<keyword evidence="6" id="KW-0812">Transmembrane</keyword>
<evidence type="ECO:0000259" key="7">
    <source>
        <dbReference type="Pfam" id="PF03918"/>
    </source>
</evidence>
<keyword evidence="6" id="KW-0472">Membrane</keyword>
<dbReference type="RefSeq" id="WP_120034180.1">
    <property type="nucleotide sequence ID" value="NZ_QVMU01000022.1"/>
</dbReference>
<proteinExistence type="inferred from homology"/>
<organism evidence="8 9">
    <name type="scientific">Vibrio sinensis</name>
    <dbReference type="NCBI Taxonomy" id="2302434"/>
    <lineage>
        <taxon>Bacteria</taxon>
        <taxon>Pseudomonadati</taxon>
        <taxon>Pseudomonadota</taxon>
        <taxon>Gammaproteobacteria</taxon>
        <taxon>Vibrionales</taxon>
        <taxon>Vibrionaceae</taxon>
        <taxon>Vibrio</taxon>
    </lineage>
</organism>
<dbReference type="InterPro" id="IPR051263">
    <property type="entry name" value="C-type_cytochrome_biogenesis"/>
</dbReference>
<evidence type="ECO:0000313" key="8">
    <source>
        <dbReference type="EMBL" id="RJX67544.1"/>
    </source>
</evidence>
<dbReference type="GO" id="GO:0005886">
    <property type="term" value="C:plasma membrane"/>
    <property type="evidence" value="ECO:0007669"/>
    <property type="project" value="TreeGrafter"/>
</dbReference>